<keyword evidence="2" id="KW-0539">Nucleus</keyword>
<dbReference type="AlphaFoldDB" id="A0A1A6GGX9"/>
<dbReference type="PANTHER" id="PTHR12214">
    <property type="entry name" value="GC-RICH SEQUENCE DNA-BINDING FACTOR"/>
    <property type="match status" value="1"/>
</dbReference>
<evidence type="ECO:0000256" key="1">
    <source>
        <dbReference type="ARBA" id="ARBA00004123"/>
    </source>
</evidence>
<evidence type="ECO:0000256" key="2">
    <source>
        <dbReference type="ARBA" id="ARBA00023242"/>
    </source>
</evidence>
<name>A0A1A6GGX9_NEOLE</name>
<dbReference type="OrthoDB" id="429427at2759"/>
<dbReference type="EMBL" id="LZPO01095920">
    <property type="protein sequence ID" value="OBS65528.1"/>
    <property type="molecule type" value="Genomic_DNA"/>
</dbReference>
<organism evidence="3 4">
    <name type="scientific">Neotoma lepida</name>
    <name type="common">Desert woodrat</name>
    <dbReference type="NCBI Taxonomy" id="56216"/>
    <lineage>
        <taxon>Eukaryota</taxon>
        <taxon>Metazoa</taxon>
        <taxon>Chordata</taxon>
        <taxon>Craniata</taxon>
        <taxon>Vertebrata</taxon>
        <taxon>Euteleostomi</taxon>
        <taxon>Mammalia</taxon>
        <taxon>Eutheria</taxon>
        <taxon>Euarchontoglires</taxon>
        <taxon>Glires</taxon>
        <taxon>Rodentia</taxon>
        <taxon>Myomorpha</taxon>
        <taxon>Muroidea</taxon>
        <taxon>Cricetidae</taxon>
        <taxon>Neotominae</taxon>
        <taxon>Neotoma</taxon>
    </lineage>
</organism>
<dbReference type="PANTHER" id="PTHR12214:SF2">
    <property type="entry name" value="PAX3- AND PAX7-BINDING PROTEIN 1"/>
    <property type="match status" value="1"/>
</dbReference>
<comment type="subcellular location">
    <subcellularLocation>
        <location evidence="1">Nucleus</location>
    </subcellularLocation>
</comment>
<dbReference type="STRING" id="56216.A0A1A6GGX9"/>
<dbReference type="GO" id="GO:0003677">
    <property type="term" value="F:DNA binding"/>
    <property type="evidence" value="ECO:0007669"/>
    <property type="project" value="InterPro"/>
</dbReference>
<dbReference type="Proteomes" id="UP000092124">
    <property type="component" value="Unassembled WGS sequence"/>
</dbReference>
<proteinExistence type="predicted"/>
<reference evidence="3 4" key="1">
    <citation type="submission" date="2016-06" db="EMBL/GenBank/DDBJ databases">
        <title>The Draft Genome Sequence and Annotation of the Desert Woodrat Neotoma lepida.</title>
        <authorList>
            <person name="Campbell M."/>
            <person name="Oakeson K.F."/>
            <person name="Yandell M."/>
            <person name="Halpert J.R."/>
            <person name="Dearing D."/>
        </authorList>
    </citation>
    <scope>NUCLEOTIDE SEQUENCE [LARGE SCALE GENOMIC DNA]</scope>
    <source>
        <strain evidence="3">417</strain>
        <tissue evidence="3">Liver</tissue>
    </source>
</reference>
<dbReference type="InterPro" id="IPR012890">
    <property type="entry name" value="GCFC2-like"/>
</dbReference>
<accession>A0A1A6GGX9</accession>
<feature type="non-terminal residue" evidence="3">
    <location>
        <position position="1"/>
    </location>
</feature>
<dbReference type="GO" id="GO:0005634">
    <property type="term" value="C:nucleus"/>
    <property type="evidence" value="ECO:0007669"/>
    <property type="project" value="UniProtKB-SubCell"/>
</dbReference>
<evidence type="ECO:0000313" key="4">
    <source>
        <dbReference type="Proteomes" id="UP000092124"/>
    </source>
</evidence>
<protein>
    <submittedName>
        <fullName evidence="3">Uncharacterized protein</fullName>
    </submittedName>
</protein>
<dbReference type="GO" id="GO:0000398">
    <property type="term" value="P:mRNA splicing, via spliceosome"/>
    <property type="evidence" value="ECO:0007669"/>
    <property type="project" value="InterPro"/>
</dbReference>
<dbReference type="GO" id="GO:0045944">
    <property type="term" value="P:positive regulation of transcription by RNA polymerase II"/>
    <property type="evidence" value="ECO:0007669"/>
    <property type="project" value="TreeGrafter"/>
</dbReference>
<evidence type="ECO:0000313" key="3">
    <source>
        <dbReference type="EMBL" id="OBS65528.1"/>
    </source>
</evidence>
<comment type="caution">
    <text evidence="3">The sequence shown here is derived from an EMBL/GenBank/DDBJ whole genome shotgun (WGS) entry which is preliminary data.</text>
</comment>
<gene>
    <name evidence="3" type="ORF">A6R68_05932</name>
</gene>
<keyword evidence="4" id="KW-1185">Reference proteome</keyword>
<sequence length="55" mass="6496">AKCRDFEYMLWFESLLFYGCEEREQEKGDVDVALLPTIVEKVILPKLTESKLLEE</sequence>